<keyword evidence="8" id="KW-0808">Transferase</keyword>
<keyword evidence="10" id="KW-0547">Nucleotide-binding</keyword>
<comment type="catalytic activity">
    <reaction evidence="1">
        <text>ATP + protein L-histidine = ADP + protein N-phospho-L-histidine.</text>
        <dbReference type="EC" id="2.7.13.3"/>
    </reaction>
</comment>
<dbReference type="NCBIfam" id="TIGR00229">
    <property type="entry name" value="sensory_box"/>
    <property type="match status" value="2"/>
</dbReference>
<dbReference type="InterPro" id="IPR000014">
    <property type="entry name" value="PAS"/>
</dbReference>
<dbReference type="AlphaFoldDB" id="A0A1G9MM63"/>
<keyword evidence="12" id="KW-0067">ATP-binding</keyword>
<evidence type="ECO:0000256" key="14">
    <source>
        <dbReference type="ARBA" id="ARBA00023026"/>
    </source>
</evidence>
<evidence type="ECO:0000256" key="4">
    <source>
        <dbReference type="ARBA" id="ARBA00022553"/>
    </source>
</evidence>
<dbReference type="CDD" id="cd00130">
    <property type="entry name" value="PAS"/>
    <property type="match status" value="1"/>
</dbReference>
<keyword evidence="3" id="KW-0600">Photoreceptor protein</keyword>
<keyword evidence="7" id="KW-0288">FMN</keyword>
<dbReference type="SUPFAM" id="SSF55781">
    <property type="entry name" value="GAF domain-like"/>
    <property type="match status" value="1"/>
</dbReference>
<dbReference type="Proteomes" id="UP000199555">
    <property type="component" value="Unassembled WGS sequence"/>
</dbReference>
<feature type="domain" description="PAC" evidence="18">
    <location>
        <begin position="114"/>
        <end position="168"/>
    </location>
</feature>
<evidence type="ECO:0000256" key="11">
    <source>
        <dbReference type="ARBA" id="ARBA00022777"/>
    </source>
</evidence>
<dbReference type="GO" id="GO:0004673">
    <property type="term" value="F:protein histidine kinase activity"/>
    <property type="evidence" value="ECO:0007669"/>
    <property type="project" value="UniProtKB-EC"/>
</dbReference>
<dbReference type="PANTHER" id="PTHR41523">
    <property type="entry name" value="TWO-COMPONENT SYSTEM SENSOR PROTEIN"/>
    <property type="match status" value="1"/>
</dbReference>
<dbReference type="PROSITE" id="PS50112">
    <property type="entry name" value="PAS"/>
    <property type="match status" value="1"/>
</dbReference>
<dbReference type="Pfam" id="PF08448">
    <property type="entry name" value="PAS_4"/>
    <property type="match status" value="1"/>
</dbReference>
<evidence type="ECO:0000256" key="7">
    <source>
        <dbReference type="ARBA" id="ARBA00022643"/>
    </source>
</evidence>
<proteinExistence type="predicted"/>
<dbReference type="Gene3D" id="3.30.565.10">
    <property type="entry name" value="Histidine kinase-like ATPase, C-terminal domain"/>
    <property type="match status" value="1"/>
</dbReference>
<dbReference type="STRING" id="525640.SAMN04487971_1225"/>
<dbReference type="GO" id="GO:0009881">
    <property type="term" value="F:photoreceptor activity"/>
    <property type="evidence" value="ECO:0007669"/>
    <property type="project" value="UniProtKB-KW"/>
</dbReference>
<feature type="domain" description="PAC" evidence="18">
    <location>
        <begin position="698"/>
        <end position="751"/>
    </location>
</feature>
<dbReference type="Gene3D" id="3.30.450.20">
    <property type="entry name" value="PAS domain"/>
    <property type="match status" value="4"/>
</dbReference>
<name>A0A1G9MM63_9RHOB</name>
<dbReference type="InterPro" id="IPR035965">
    <property type="entry name" value="PAS-like_dom_sf"/>
</dbReference>
<dbReference type="SMART" id="SM00091">
    <property type="entry name" value="PAS"/>
    <property type="match status" value="2"/>
</dbReference>
<dbReference type="SMART" id="SM00065">
    <property type="entry name" value="GAF"/>
    <property type="match status" value="1"/>
</dbReference>
<dbReference type="InterPro" id="IPR000700">
    <property type="entry name" value="PAS-assoc_C"/>
</dbReference>
<dbReference type="Gene3D" id="3.30.450.40">
    <property type="match status" value="1"/>
</dbReference>
<dbReference type="InterPro" id="IPR013656">
    <property type="entry name" value="PAS_4"/>
</dbReference>
<dbReference type="GO" id="GO:0005524">
    <property type="term" value="F:ATP binding"/>
    <property type="evidence" value="ECO:0007669"/>
    <property type="project" value="UniProtKB-KW"/>
</dbReference>
<evidence type="ECO:0000259" key="17">
    <source>
        <dbReference type="PROSITE" id="PS50112"/>
    </source>
</evidence>
<keyword evidence="16" id="KW-0175">Coiled coil</keyword>
<evidence type="ECO:0000256" key="13">
    <source>
        <dbReference type="ARBA" id="ARBA00022991"/>
    </source>
</evidence>
<evidence type="ECO:0000256" key="2">
    <source>
        <dbReference type="ARBA" id="ARBA00012438"/>
    </source>
</evidence>
<evidence type="ECO:0000259" key="18">
    <source>
        <dbReference type="PROSITE" id="PS50113"/>
    </source>
</evidence>
<dbReference type="InterPro" id="IPR036890">
    <property type="entry name" value="HATPase_C_sf"/>
</dbReference>
<dbReference type="Pfam" id="PF01590">
    <property type="entry name" value="GAF"/>
    <property type="match status" value="1"/>
</dbReference>
<evidence type="ECO:0000313" key="19">
    <source>
        <dbReference type="EMBL" id="SDL75224.1"/>
    </source>
</evidence>
<keyword evidence="4" id="KW-0597">Phosphoprotein</keyword>
<dbReference type="Pfam" id="PF13426">
    <property type="entry name" value="PAS_9"/>
    <property type="match status" value="1"/>
</dbReference>
<accession>A0A1G9MM63</accession>
<dbReference type="PROSITE" id="PS50113">
    <property type="entry name" value="PAC"/>
    <property type="match status" value="3"/>
</dbReference>
<evidence type="ECO:0000256" key="16">
    <source>
        <dbReference type="SAM" id="Coils"/>
    </source>
</evidence>
<evidence type="ECO:0000256" key="9">
    <source>
        <dbReference type="ARBA" id="ARBA00022737"/>
    </source>
</evidence>
<gene>
    <name evidence="19" type="ORF">SAMN04487971_1225</name>
</gene>
<dbReference type="Pfam" id="PF08447">
    <property type="entry name" value="PAS_3"/>
    <property type="match status" value="1"/>
</dbReference>
<dbReference type="InterPro" id="IPR011102">
    <property type="entry name" value="Sig_transdc_His_kinase_HWE"/>
</dbReference>
<evidence type="ECO:0000256" key="6">
    <source>
        <dbReference type="ARBA" id="ARBA00022630"/>
    </source>
</evidence>
<dbReference type="SUPFAM" id="SSF55785">
    <property type="entry name" value="PYP-like sensor domain (PAS domain)"/>
    <property type="match status" value="4"/>
</dbReference>
<feature type="domain" description="PAS" evidence="17">
    <location>
        <begin position="621"/>
        <end position="696"/>
    </location>
</feature>
<reference evidence="20" key="1">
    <citation type="submission" date="2016-10" db="EMBL/GenBank/DDBJ databases">
        <authorList>
            <person name="Varghese N."/>
            <person name="Submissions S."/>
        </authorList>
    </citation>
    <scope>NUCLEOTIDE SEQUENCE [LARGE SCALE GENOMIC DNA]</scope>
    <source>
        <strain evidence="20">CGMCC 1.7655</strain>
    </source>
</reference>
<dbReference type="InterPro" id="IPR029016">
    <property type="entry name" value="GAF-like_dom_sf"/>
</dbReference>
<dbReference type="PANTHER" id="PTHR41523:SF8">
    <property type="entry name" value="ETHYLENE RESPONSE SENSOR PROTEIN"/>
    <property type="match status" value="1"/>
</dbReference>
<organism evidence="19 20">
    <name type="scientific">Paracoccus chinensis</name>
    <dbReference type="NCBI Taxonomy" id="525640"/>
    <lineage>
        <taxon>Bacteria</taxon>
        <taxon>Pseudomonadati</taxon>
        <taxon>Pseudomonadota</taxon>
        <taxon>Alphaproteobacteria</taxon>
        <taxon>Rhodobacterales</taxon>
        <taxon>Paracoccaceae</taxon>
        <taxon>Paracoccus</taxon>
    </lineage>
</organism>
<keyword evidence="6" id="KW-0285">Flavoprotein</keyword>
<dbReference type="InterPro" id="IPR013655">
    <property type="entry name" value="PAS_fold_3"/>
</dbReference>
<feature type="domain" description="PAC" evidence="18">
    <location>
        <begin position="269"/>
        <end position="321"/>
    </location>
</feature>
<keyword evidence="20" id="KW-1185">Reference proteome</keyword>
<dbReference type="InterPro" id="IPR003018">
    <property type="entry name" value="GAF"/>
</dbReference>
<keyword evidence="15" id="KW-0675">Receptor</keyword>
<feature type="coiled-coil region" evidence="16">
    <location>
        <begin position="166"/>
        <end position="193"/>
    </location>
</feature>
<evidence type="ECO:0000256" key="10">
    <source>
        <dbReference type="ARBA" id="ARBA00022741"/>
    </source>
</evidence>
<dbReference type="EC" id="2.7.13.3" evidence="2"/>
<keyword evidence="13" id="KW-0157">Chromophore</keyword>
<evidence type="ECO:0000256" key="12">
    <source>
        <dbReference type="ARBA" id="ARBA00022840"/>
    </source>
</evidence>
<dbReference type="SMART" id="SM00911">
    <property type="entry name" value="HWE_HK"/>
    <property type="match status" value="1"/>
</dbReference>
<dbReference type="OrthoDB" id="9816309at2"/>
<sequence length="964" mass="107715">MTAHDPASEWPRGSGEMAQLIRQHDWATTSPGPVERWLGSLRTLVDLMLGSGEVMCLLWGRDAVMIYNDAYARSIGERHPAALGRSAHEVWADVREGWAPLFERAWTGEEARTRDRHLRFAAPDVPRQEAWFDLTYTPVRNEAGEVQGILATVRDVTDQVQAEQNRRTTEARLRESEAGYRELSEQLARSQRLQSAMLEVVPVGLALLSTDGGVILSNPAWDRFTPGRRIPSRDPDRGWRWQAWDTEGHAVEPHNYPGARALRGEPCLPGIEFLYTDDGGDQIWTNVASVPLLDTQGQVAGAVSIIMDIDAAKRAEQIMRASEERHVFLLGLGDALRAQTSPQDMIEVAARLLGEHLGASRIMFAEFDEARGVADIFHGWFADGAQPFPEVMRLEDYEGPILDDLRAGRTVRIEDTRDPALARPDLTAIAELGVAALLSIPLIVGGRLAVNLSVHQHVARHWTDADVALAQEVAERLWADLVRARVEAALRESEKKYRRLFETMSEGFTVMEAVRDEVGRVVDVIFLAANQAWERQAGVAFVPGTRASELFVGSVSQEWIKTWSHVADTGEAHREEQYVASTDRWYETHYWRVAGNGGNVLAALFDDITVRKRAEAALRESEERLRAFGEASSDVLWIRDAETLDWTYLSPAFECIYGLSREEALHGDTMHNWLDMIVPHDRERARAEIEKARQGERVTFEYRITRPSDGEIRLLRNTDFPIHDAAGHVTRIGGVGHDATEEQATAERLQVLVHELQHRTRNLMGVVQSITNKTLAGSTSLEDFQNRIRDRLEALARVNGLLSRLNEGDRITFDELIRTELKGHGVIDGHDHGLQVNLQGPKGLRLRSSQVQTLALGLHELATNALKYGALSQPDGRLDISWHLVPGPDDKPQLRVDWRESGVEVAMPDGTAGEGTIDGRPPRRRGYGRELIEQALPYQLGAETSYELTPEGARCTITLPLSST</sequence>
<dbReference type="Pfam" id="PF07536">
    <property type="entry name" value="HWE_HK"/>
    <property type="match status" value="1"/>
</dbReference>
<dbReference type="SMART" id="SM00086">
    <property type="entry name" value="PAC"/>
    <property type="match status" value="3"/>
</dbReference>
<evidence type="ECO:0000256" key="1">
    <source>
        <dbReference type="ARBA" id="ARBA00000085"/>
    </source>
</evidence>
<keyword evidence="5" id="KW-0716">Sensory transduction</keyword>
<evidence type="ECO:0000256" key="3">
    <source>
        <dbReference type="ARBA" id="ARBA00022543"/>
    </source>
</evidence>
<keyword evidence="9" id="KW-0677">Repeat</keyword>
<protein>
    <recommendedName>
        <fullName evidence="2">histidine kinase</fullName>
        <ecNumber evidence="2">2.7.13.3</ecNumber>
    </recommendedName>
</protein>
<dbReference type="EMBL" id="FNGE01000022">
    <property type="protein sequence ID" value="SDL75224.1"/>
    <property type="molecule type" value="Genomic_DNA"/>
</dbReference>
<evidence type="ECO:0000256" key="5">
    <source>
        <dbReference type="ARBA" id="ARBA00022606"/>
    </source>
</evidence>
<evidence type="ECO:0000313" key="20">
    <source>
        <dbReference type="Proteomes" id="UP000199555"/>
    </source>
</evidence>
<evidence type="ECO:0000256" key="8">
    <source>
        <dbReference type="ARBA" id="ARBA00022679"/>
    </source>
</evidence>
<evidence type="ECO:0000256" key="15">
    <source>
        <dbReference type="ARBA" id="ARBA00023170"/>
    </source>
</evidence>
<keyword evidence="11" id="KW-0418">Kinase</keyword>
<dbReference type="InterPro" id="IPR001610">
    <property type="entry name" value="PAC"/>
</dbReference>
<keyword evidence="14" id="KW-0843">Virulence</keyword>